<name>A0AAV1WVC6_LUPLU</name>
<comment type="caution">
    <text evidence="1">The sequence shown here is derived from an EMBL/GenBank/DDBJ whole genome shotgun (WGS) entry which is preliminary data.</text>
</comment>
<keyword evidence="2" id="KW-1185">Reference proteome</keyword>
<evidence type="ECO:0000313" key="1">
    <source>
        <dbReference type="EMBL" id="CAL0312848.1"/>
    </source>
</evidence>
<organism evidence="1 2">
    <name type="scientific">Lupinus luteus</name>
    <name type="common">European yellow lupine</name>
    <dbReference type="NCBI Taxonomy" id="3873"/>
    <lineage>
        <taxon>Eukaryota</taxon>
        <taxon>Viridiplantae</taxon>
        <taxon>Streptophyta</taxon>
        <taxon>Embryophyta</taxon>
        <taxon>Tracheophyta</taxon>
        <taxon>Spermatophyta</taxon>
        <taxon>Magnoliopsida</taxon>
        <taxon>eudicotyledons</taxon>
        <taxon>Gunneridae</taxon>
        <taxon>Pentapetalae</taxon>
        <taxon>rosids</taxon>
        <taxon>fabids</taxon>
        <taxon>Fabales</taxon>
        <taxon>Fabaceae</taxon>
        <taxon>Papilionoideae</taxon>
        <taxon>50 kb inversion clade</taxon>
        <taxon>genistoids sensu lato</taxon>
        <taxon>core genistoids</taxon>
        <taxon>Genisteae</taxon>
        <taxon>Lupinus</taxon>
    </lineage>
</organism>
<evidence type="ECO:0000313" key="2">
    <source>
        <dbReference type="Proteomes" id="UP001497480"/>
    </source>
</evidence>
<accession>A0AAV1WVC6</accession>
<proteinExistence type="predicted"/>
<sequence>MLLAVTNLRIVNCRVLTSIKTEKLVTHEHVQETFKFSTKSRRVLSENQYQTMVSGPSRRGSDIDIR</sequence>
<dbReference type="AlphaFoldDB" id="A0AAV1WVC6"/>
<dbReference type="Proteomes" id="UP001497480">
    <property type="component" value="Unassembled WGS sequence"/>
</dbReference>
<reference evidence="1 2" key="1">
    <citation type="submission" date="2024-03" db="EMBL/GenBank/DDBJ databases">
        <authorList>
            <person name="Martinez-Hernandez J."/>
        </authorList>
    </citation>
    <scope>NUCLEOTIDE SEQUENCE [LARGE SCALE GENOMIC DNA]</scope>
</reference>
<dbReference type="EMBL" id="CAXHTB010000009">
    <property type="protein sequence ID" value="CAL0312848.1"/>
    <property type="molecule type" value="Genomic_DNA"/>
</dbReference>
<protein>
    <submittedName>
        <fullName evidence="1">Uncharacterized protein</fullName>
    </submittedName>
</protein>
<gene>
    <name evidence="1" type="ORF">LLUT_LOCUS13908</name>
</gene>